<evidence type="ECO:0000313" key="2">
    <source>
        <dbReference type="EMBL" id="PEJ31980.1"/>
    </source>
</evidence>
<dbReference type="EMBL" id="NUEQ01000026">
    <property type="protein sequence ID" value="PEJ31980.1"/>
    <property type="molecule type" value="Genomic_DNA"/>
</dbReference>
<protein>
    <submittedName>
        <fullName evidence="2">Uncharacterized protein</fullName>
    </submittedName>
</protein>
<reference evidence="2 3" key="1">
    <citation type="submission" date="2017-09" db="EMBL/GenBank/DDBJ databases">
        <title>Large-scale bioinformatics analysis of Bacillus genomes uncovers conserved roles of natural products in bacterial physiology.</title>
        <authorList>
            <consortium name="Agbiome Team Llc"/>
            <person name="Bleich R.M."/>
            <person name="Kirk G.J."/>
            <person name="Santa Maria K.C."/>
            <person name="Allen S.E."/>
            <person name="Farag S."/>
            <person name="Shank E.A."/>
            <person name="Bowers A."/>
        </authorList>
    </citation>
    <scope>NUCLEOTIDE SEQUENCE [LARGE SCALE GENOMIC DNA]</scope>
    <source>
        <strain evidence="2 3">AFS003229</strain>
    </source>
</reference>
<dbReference type="EMBL" id="CP030926">
    <property type="protein sequence ID" value="AXN39641.1"/>
    <property type="molecule type" value="Genomic_DNA"/>
</dbReference>
<organism evidence="2 3">
    <name type="scientific">Peribacillus butanolivorans</name>
    <dbReference type="NCBI Taxonomy" id="421767"/>
    <lineage>
        <taxon>Bacteria</taxon>
        <taxon>Bacillati</taxon>
        <taxon>Bacillota</taxon>
        <taxon>Bacilli</taxon>
        <taxon>Bacillales</taxon>
        <taxon>Bacillaceae</taxon>
        <taxon>Peribacillus</taxon>
    </lineage>
</organism>
<evidence type="ECO:0000313" key="1">
    <source>
        <dbReference type="EMBL" id="AXN39641.1"/>
    </source>
</evidence>
<evidence type="ECO:0000313" key="3">
    <source>
        <dbReference type="Proteomes" id="UP000220106"/>
    </source>
</evidence>
<accession>A0AAX0S3S7</accession>
<dbReference type="KEGG" id="pbut:DTO10_15540"/>
<evidence type="ECO:0000313" key="4">
    <source>
        <dbReference type="Proteomes" id="UP000260457"/>
    </source>
</evidence>
<sequence>MKTRKNGFPIKENRFTSPFFDTCGRGRTGTPEESLELPNTQDEAKLVFDIVARKYNLQLAERRQINGFGKVDRAIHQAKIDGKYVPQATLVYDYMVDGHELNVENTDDKSDMPNF</sequence>
<dbReference type="Proteomes" id="UP000220106">
    <property type="component" value="Unassembled WGS sequence"/>
</dbReference>
<name>A0AAX0S3S7_9BACI</name>
<proteinExistence type="predicted"/>
<reference evidence="1 4" key="2">
    <citation type="submission" date="2018-07" db="EMBL/GenBank/DDBJ databases">
        <title>The molecular basis for the intramolecular migration of carboxyl group in the catabolism of para-hydroxybenzoate via gentisate.</title>
        <authorList>
            <person name="Zhao H."/>
            <person name="Xu Y."/>
            <person name="Lin S."/>
            <person name="Spain J.C."/>
            <person name="Zhou N.-Y."/>
        </authorList>
    </citation>
    <scope>NUCLEOTIDE SEQUENCE [LARGE SCALE GENOMIC DNA]</scope>
    <source>
        <strain evidence="1 4">PHB-7a</strain>
    </source>
</reference>
<dbReference type="RefSeq" id="WP_098176492.1">
    <property type="nucleotide sequence ID" value="NZ_CP030926.1"/>
</dbReference>
<gene>
    <name evidence="2" type="ORF">CN689_15195</name>
    <name evidence="1" type="ORF">DTO10_15540</name>
</gene>
<dbReference type="AlphaFoldDB" id="A0AAX0S3S7"/>
<dbReference type="GeneID" id="95399648"/>
<keyword evidence="4" id="KW-1185">Reference proteome</keyword>
<dbReference type="Proteomes" id="UP000260457">
    <property type="component" value="Chromosome"/>
</dbReference>